<accession>A0A5B7GZM7</accession>
<proteinExistence type="predicted"/>
<keyword evidence="2" id="KW-1185">Reference proteome</keyword>
<dbReference type="Proteomes" id="UP000324222">
    <property type="component" value="Unassembled WGS sequence"/>
</dbReference>
<organism evidence="1 2">
    <name type="scientific">Portunus trituberculatus</name>
    <name type="common">Swimming crab</name>
    <name type="synonym">Neptunus trituberculatus</name>
    <dbReference type="NCBI Taxonomy" id="210409"/>
    <lineage>
        <taxon>Eukaryota</taxon>
        <taxon>Metazoa</taxon>
        <taxon>Ecdysozoa</taxon>
        <taxon>Arthropoda</taxon>
        <taxon>Crustacea</taxon>
        <taxon>Multicrustacea</taxon>
        <taxon>Malacostraca</taxon>
        <taxon>Eumalacostraca</taxon>
        <taxon>Eucarida</taxon>
        <taxon>Decapoda</taxon>
        <taxon>Pleocyemata</taxon>
        <taxon>Brachyura</taxon>
        <taxon>Eubrachyura</taxon>
        <taxon>Portunoidea</taxon>
        <taxon>Portunidae</taxon>
        <taxon>Portuninae</taxon>
        <taxon>Portunus</taxon>
    </lineage>
</organism>
<evidence type="ECO:0000313" key="1">
    <source>
        <dbReference type="EMBL" id="MPC62517.1"/>
    </source>
</evidence>
<comment type="caution">
    <text evidence="1">The sequence shown here is derived from an EMBL/GenBank/DDBJ whole genome shotgun (WGS) entry which is preliminary data.</text>
</comment>
<reference evidence="1 2" key="1">
    <citation type="submission" date="2019-05" db="EMBL/GenBank/DDBJ databases">
        <title>Another draft genome of Portunus trituberculatus and its Hox gene families provides insights of decapod evolution.</title>
        <authorList>
            <person name="Jeong J.-H."/>
            <person name="Song I."/>
            <person name="Kim S."/>
            <person name="Choi T."/>
            <person name="Kim D."/>
            <person name="Ryu S."/>
            <person name="Kim W."/>
        </authorList>
    </citation>
    <scope>NUCLEOTIDE SEQUENCE [LARGE SCALE GENOMIC DNA]</scope>
    <source>
        <tissue evidence="1">Muscle</tissue>
    </source>
</reference>
<dbReference type="EMBL" id="VSRR010019770">
    <property type="protein sequence ID" value="MPC62517.1"/>
    <property type="molecule type" value="Genomic_DNA"/>
</dbReference>
<dbReference type="AlphaFoldDB" id="A0A5B7GZM7"/>
<evidence type="ECO:0000313" key="2">
    <source>
        <dbReference type="Proteomes" id="UP000324222"/>
    </source>
</evidence>
<protein>
    <submittedName>
        <fullName evidence="1">Uncharacterized protein</fullName>
    </submittedName>
</protein>
<sequence length="62" mass="7545">MEHSFLHTMRLYTYYGRVPFTHDTCLFTHRALHGGHTRYKCDPLIQKKGCRDLRVHWNDRLN</sequence>
<gene>
    <name evidence="1" type="ORF">E2C01_056602</name>
</gene>
<name>A0A5B7GZM7_PORTR</name>